<protein>
    <submittedName>
        <fullName evidence="9">Rhomboid-4</fullName>
    </submittedName>
</protein>
<reference evidence="9 11" key="1">
    <citation type="journal article" date="2010" name="BMC Genomics">
        <title>Combination of measures distinguishes pre-miRNAs from other stem-loops in the genome of the newly sequenced Anopheles darlingi.</title>
        <authorList>
            <person name="Mendes N.D."/>
            <person name="Freitas A.T."/>
            <person name="Vasconcelos A.T."/>
            <person name="Sagot M.F."/>
        </authorList>
    </citation>
    <scope>NUCLEOTIDE SEQUENCE</scope>
</reference>
<feature type="domain" description="EF-hand" evidence="8">
    <location>
        <begin position="80"/>
        <end position="115"/>
    </location>
</feature>
<sequence length="417" mass="47961">MACIPERIVTWRTSDLIEIYTENQCTILLCQVHLTAIANEESLYSISSISTVFDWMRNMDNHEQQQQIPLQRLNTVEENLRRQELRIVFEKYDSDGNGFLSRSELRRLIKDKKCPDIPKEVVHEVLKNSDGNNDGHLDFEEFYKLSTEHPYIFRDLCIRYCRVVVPRRTPNIGDETDGEYESSMKIWPPPLTMIIFSIMEIIFFVVDIIKTDNQNGTSTNGPMASLFIYNPHLRYEVWRFLTYMFVHIGFMHLIMNLAVQLFLGVALELVHCWWRVALVYLAGVVAGSMGTSLFTPRVFLAGASGGVYALITAHIATIIMNWSQMEYAIVQLFVFLVFCIADLGTSIYNSIHDPFDKVGYVAHASGALAGFLVGIGVLRNLKVVPWERKLWWCAVTIYFLLMGAGIMFHFLNPDHFK</sequence>
<dbReference type="Proteomes" id="UP000000673">
    <property type="component" value="Unassembled WGS sequence"/>
</dbReference>
<dbReference type="AlphaFoldDB" id="W5JR98"/>
<dbReference type="FunCoup" id="W5JR98">
    <property type="interactions" value="200"/>
</dbReference>
<dbReference type="PANTHER" id="PTHR45840">
    <property type="entry name" value="RHOMBOID-RELATED PROTEIN"/>
    <property type="match status" value="1"/>
</dbReference>
<reference evidence="9" key="3">
    <citation type="journal article" date="2013" name="Nucleic Acids Res.">
        <title>The genome of Anopheles darlingi, the main neotropical malaria vector.</title>
        <authorList>
            <person name="Marinotti O."/>
            <person name="Cerqueira G.C."/>
            <person name="de Almeida L.G."/>
            <person name="Ferro M.I."/>
            <person name="Loreto E.L."/>
            <person name="Zaha A."/>
            <person name="Teixeira S.M."/>
            <person name="Wespiser A.R."/>
            <person name="Almeida E Silva A."/>
            <person name="Schlindwein A.D."/>
            <person name="Pacheco A.C."/>
            <person name="Silva A.L."/>
            <person name="Graveley B.R."/>
            <person name="Walenz B.P."/>
            <person name="Lima Bde A."/>
            <person name="Ribeiro C.A."/>
            <person name="Nunes-Silva C.G."/>
            <person name="de Carvalho C.R."/>
            <person name="Soares C.M."/>
            <person name="de Menezes C.B."/>
            <person name="Matiolli C."/>
            <person name="Caffrey D."/>
            <person name="Araujo D.A."/>
            <person name="de Oliveira D.M."/>
            <person name="Golenbock D."/>
            <person name="Grisard E.C."/>
            <person name="Fantinatti-Garboggini F."/>
            <person name="de Carvalho F.M."/>
            <person name="Barcellos F.G."/>
            <person name="Prosdocimi F."/>
            <person name="May G."/>
            <person name="Azevedo Junior G.M."/>
            <person name="Guimaraes G.M."/>
            <person name="Goldman G.H."/>
            <person name="Padilha I.Q."/>
            <person name="Batista Jda S."/>
            <person name="Ferro J.A."/>
            <person name="Ribeiro J.M."/>
            <person name="Fietto J.L."/>
            <person name="Dabbas K.M."/>
            <person name="Cerdeira L."/>
            <person name="Agnez-Lima L.F."/>
            <person name="Brocchi M."/>
            <person name="de Carvalho M.O."/>
            <person name="Teixeira Mde M."/>
            <person name="Diniz Maia Mde M."/>
            <person name="Goldman M.H."/>
            <person name="Cruz Schneider M.P."/>
            <person name="Felipe M.S."/>
            <person name="Hungria M."/>
            <person name="Nicolas M.F."/>
            <person name="Pereira M."/>
            <person name="Montes M.A."/>
            <person name="Cantao M.E."/>
            <person name="Vincentz M."/>
            <person name="Rafael M.S."/>
            <person name="Silverman N."/>
            <person name="Stoco P.H."/>
            <person name="Souza R.C."/>
            <person name="Vicentini R."/>
            <person name="Gazzinelli R.T."/>
            <person name="Neves Rde O."/>
            <person name="Silva R."/>
            <person name="Astolfi-Filho S."/>
            <person name="Maciel T.E."/>
            <person name="Urmenyi T.P."/>
            <person name="Tadei W.P."/>
            <person name="Camargo E.P."/>
            <person name="de Vasconcelos A.T."/>
        </authorList>
    </citation>
    <scope>NUCLEOTIDE SEQUENCE</scope>
</reference>
<feature type="transmembrane region" description="Helical" evidence="7">
    <location>
        <begin position="191"/>
        <end position="209"/>
    </location>
</feature>
<name>W5JR98_ANODA</name>
<dbReference type="GO" id="GO:0016020">
    <property type="term" value="C:membrane"/>
    <property type="evidence" value="ECO:0007669"/>
    <property type="project" value="UniProtKB-SubCell"/>
</dbReference>
<dbReference type="InterPro" id="IPR051739">
    <property type="entry name" value="Rhomboid_IM_Serine_Proteases"/>
</dbReference>
<dbReference type="Gene3D" id="1.10.238.10">
    <property type="entry name" value="EF-hand"/>
    <property type="match status" value="1"/>
</dbReference>
<evidence type="ECO:0000256" key="6">
    <source>
        <dbReference type="ARBA" id="ARBA00023136"/>
    </source>
</evidence>
<dbReference type="Pfam" id="PF13499">
    <property type="entry name" value="EF-hand_7"/>
    <property type="match status" value="1"/>
</dbReference>
<feature type="domain" description="EF-hand" evidence="8">
    <location>
        <begin position="117"/>
        <end position="152"/>
    </location>
</feature>
<dbReference type="CDD" id="cd00051">
    <property type="entry name" value="EFh"/>
    <property type="match status" value="1"/>
</dbReference>
<feature type="transmembrane region" description="Helical" evidence="7">
    <location>
        <begin position="299"/>
        <end position="320"/>
    </location>
</feature>
<evidence type="ECO:0000259" key="8">
    <source>
        <dbReference type="PROSITE" id="PS50222"/>
    </source>
</evidence>
<feature type="transmembrane region" description="Helical" evidence="7">
    <location>
        <begin position="327"/>
        <end position="348"/>
    </location>
</feature>
<dbReference type="InterPro" id="IPR035952">
    <property type="entry name" value="Rhomboid-like_sf"/>
</dbReference>
<dbReference type="PROSITE" id="PS00018">
    <property type="entry name" value="EF_HAND_1"/>
    <property type="match status" value="2"/>
</dbReference>
<dbReference type="SUPFAM" id="SSF144091">
    <property type="entry name" value="Rhomboid-like"/>
    <property type="match status" value="1"/>
</dbReference>
<dbReference type="eggNOG" id="KOG2289">
    <property type="taxonomic scope" value="Eukaryota"/>
</dbReference>
<keyword evidence="5 7" id="KW-1133">Transmembrane helix</keyword>
<evidence type="ECO:0000256" key="1">
    <source>
        <dbReference type="ARBA" id="ARBA00004141"/>
    </source>
</evidence>
<keyword evidence="3 7" id="KW-0812">Transmembrane</keyword>
<evidence type="ECO:0000256" key="3">
    <source>
        <dbReference type="ARBA" id="ARBA00022692"/>
    </source>
</evidence>
<dbReference type="VEuPathDB" id="VectorBase:ADAC002954"/>
<dbReference type="InterPro" id="IPR002048">
    <property type="entry name" value="EF_hand_dom"/>
</dbReference>
<dbReference type="InterPro" id="IPR022764">
    <property type="entry name" value="Peptidase_S54_rhomboid_dom"/>
</dbReference>
<dbReference type="GO" id="GO:0005509">
    <property type="term" value="F:calcium ion binding"/>
    <property type="evidence" value="ECO:0007669"/>
    <property type="project" value="InterPro"/>
</dbReference>
<dbReference type="InterPro" id="IPR018247">
    <property type="entry name" value="EF_Hand_1_Ca_BS"/>
</dbReference>
<dbReference type="PANTHER" id="PTHR45840:SF8">
    <property type="entry name" value="RHOMBOID PROTEASE"/>
    <property type="match status" value="1"/>
</dbReference>
<dbReference type="HOGENOM" id="CLU_048023_1_0_1"/>
<dbReference type="OMA" id="WIAVIFY"/>
<evidence type="ECO:0000313" key="10">
    <source>
        <dbReference type="EnsemblMetazoa" id="ADAC002954-PA"/>
    </source>
</evidence>
<keyword evidence="4" id="KW-0106">Calcium</keyword>
<feature type="transmembrane region" description="Helical" evidence="7">
    <location>
        <begin position="240"/>
        <end position="265"/>
    </location>
</feature>
<keyword evidence="11" id="KW-1185">Reference proteome</keyword>
<feature type="transmembrane region" description="Helical" evidence="7">
    <location>
        <begin position="272"/>
        <end position="293"/>
    </location>
</feature>
<feature type="transmembrane region" description="Helical" evidence="7">
    <location>
        <begin position="360"/>
        <end position="378"/>
    </location>
</feature>
<comment type="similarity">
    <text evidence="2">Belongs to the peptidase S54 family.</text>
</comment>
<proteinExistence type="inferred from homology"/>
<dbReference type="STRING" id="43151.W5JR98"/>
<keyword evidence="6 7" id="KW-0472">Membrane</keyword>
<gene>
    <name evidence="9" type="ORF">AND_002954</name>
</gene>
<evidence type="ECO:0000256" key="2">
    <source>
        <dbReference type="ARBA" id="ARBA00009045"/>
    </source>
</evidence>
<dbReference type="SMART" id="SM00054">
    <property type="entry name" value="EFh"/>
    <property type="match status" value="2"/>
</dbReference>
<reference evidence="10" key="4">
    <citation type="submission" date="2015-06" db="UniProtKB">
        <authorList>
            <consortium name="EnsemblMetazoa"/>
        </authorList>
    </citation>
    <scope>IDENTIFICATION</scope>
</reference>
<organism evidence="9">
    <name type="scientific">Anopheles darlingi</name>
    <name type="common">Mosquito</name>
    <dbReference type="NCBI Taxonomy" id="43151"/>
    <lineage>
        <taxon>Eukaryota</taxon>
        <taxon>Metazoa</taxon>
        <taxon>Ecdysozoa</taxon>
        <taxon>Arthropoda</taxon>
        <taxon>Hexapoda</taxon>
        <taxon>Insecta</taxon>
        <taxon>Pterygota</taxon>
        <taxon>Neoptera</taxon>
        <taxon>Endopterygota</taxon>
        <taxon>Diptera</taxon>
        <taxon>Nematocera</taxon>
        <taxon>Culicoidea</taxon>
        <taxon>Culicidae</taxon>
        <taxon>Anophelinae</taxon>
        <taxon>Anopheles</taxon>
    </lineage>
</organism>
<dbReference type="InterPro" id="IPR011992">
    <property type="entry name" value="EF-hand-dom_pair"/>
</dbReference>
<dbReference type="Gene3D" id="1.20.1540.10">
    <property type="entry name" value="Rhomboid-like"/>
    <property type="match status" value="1"/>
</dbReference>
<dbReference type="EnsemblMetazoa" id="ADAC002954-RA">
    <property type="protein sequence ID" value="ADAC002954-PA"/>
    <property type="gene ID" value="ADAC002954"/>
</dbReference>
<evidence type="ECO:0000313" key="11">
    <source>
        <dbReference type="Proteomes" id="UP000000673"/>
    </source>
</evidence>
<evidence type="ECO:0000256" key="5">
    <source>
        <dbReference type="ARBA" id="ARBA00022989"/>
    </source>
</evidence>
<evidence type="ECO:0000313" key="9">
    <source>
        <dbReference type="EMBL" id="ETN65279.1"/>
    </source>
</evidence>
<feature type="transmembrane region" description="Helical" evidence="7">
    <location>
        <begin position="390"/>
        <end position="411"/>
    </location>
</feature>
<dbReference type="EMBL" id="ADMH02000702">
    <property type="protein sequence ID" value="ETN65279.1"/>
    <property type="molecule type" value="Genomic_DNA"/>
</dbReference>
<dbReference type="GO" id="GO:0004252">
    <property type="term" value="F:serine-type endopeptidase activity"/>
    <property type="evidence" value="ECO:0007669"/>
    <property type="project" value="InterPro"/>
</dbReference>
<dbReference type="VEuPathDB" id="VectorBase:ADAR2_005271"/>
<dbReference type="PROSITE" id="PS50222">
    <property type="entry name" value="EF_HAND_2"/>
    <property type="match status" value="2"/>
</dbReference>
<dbReference type="SUPFAM" id="SSF47473">
    <property type="entry name" value="EF-hand"/>
    <property type="match status" value="1"/>
</dbReference>
<evidence type="ECO:0000256" key="7">
    <source>
        <dbReference type="SAM" id="Phobius"/>
    </source>
</evidence>
<accession>W5JR98</accession>
<reference evidence="9" key="2">
    <citation type="submission" date="2010-05" db="EMBL/GenBank/DDBJ databases">
        <authorList>
            <person name="Almeida L.G."/>
            <person name="Nicolas M.F."/>
            <person name="Souza R.C."/>
            <person name="Vasconcelos A.T.R."/>
        </authorList>
    </citation>
    <scope>NUCLEOTIDE SEQUENCE</scope>
</reference>
<dbReference type="FunFam" id="1.20.1540.10:FF:000024">
    <property type="entry name" value="Blast:Protein rhomboid"/>
    <property type="match status" value="1"/>
</dbReference>
<comment type="subcellular location">
    <subcellularLocation>
        <location evidence="1">Membrane</location>
        <topology evidence="1">Multi-pass membrane protein</topology>
    </subcellularLocation>
</comment>
<evidence type="ECO:0000256" key="4">
    <source>
        <dbReference type="ARBA" id="ARBA00022837"/>
    </source>
</evidence>
<dbReference type="Pfam" id="PF01694">
    <property type="entry name" value="Rhomboid"/>
    <property type="match status" value="1"/>
</dbReference>